<keyword evidence="6" id="KW-1185">Reference proteome</keyword>
<dbReference type="InterPro" id="IPR050237">
    <property type="entry name" value="ATP-dep_AMP-bd_enzyme"/>
</dbReference>
<dbReference type="Gene3D" id="3.30.300.30">
    <property type="match status" value="1"/>
</dbReference>
<reference evidence="5" key="1">
    <citation type="submission" date="2016-06" db="EMBL/GenBank/DDBJ databases">
        <title>Whole genome sequencing of Thermus brockianus strain GE-1.</title>
        <authorList>
            <person name="Schaefers C."/>
            <person name="Blank S."/>
            <person name="Wiebusch S."/>
            <person name="Elleuche S."/>
            <person name="Antranikian G."/>
        </authorList>
    </citation>
    <scope>NUCLEOTIDE SEQUENCE [LARGE SCALE GENOMIC DNA]</scope>
    <source>
        <strain evidence="5">GE-1</strain>
    </source>
</reference>
<dbReference type="PANTHER" id="PTHR43767:SF1">
    <property type="entry name" value="NONRIBOSOMAL PEPTIDE SYNTHASE PES1 (EUROFUNG)-RELATED"/>
    <property type="match status" value="1"/>
</dbReference>
<evidence type="ECO:0000259" key="1">
    <source>
        <dbReference type="Pfam" id="PF00501"/>
    </source>
</evidence>
<sequence>MTEVYWERPWLRFYPPTTPKEVPLPVGSVSQQVEEAFLRFGGKTALVYYGRTYRYADLHEAIRRFAGGLKGLGLRPGDRVGLYLANSPQFAVAYLGILWAGGVVVPVSPLYTSHELRHQLLDSGARFLVVQDALLENAERAGVELEGKVVVSLWEALPSWQRLLVRRLPVPRGPGVYTFSDLLRANPLPAPEPRQGEDLAALPYTGGTTGLPKGVRITHHNLLAAHRMIQSFNPFGPGSTLLAFLPFYHIYGQVVLLLGGLLSGARLLVFSTPDPDWILEAMVRYRATHFFGVPSLYELLRDHPRTHWVDWKRLEVVLSGADTLHEATAEAFFQRTGREVAEGYGMTETSAASHVNPRERVKRGSFGIPLPCVQALVVDPDTLEPVPVGEVGELALAGPNVTQGYWQREEENAKSFFRERGLRFFRTGDLVRMDEEGYFHFYDRAKDMIKYKGRPVFPREIEEALRAHPLVKAAGVIGVPDPKVGAYPKAYVVLEPEARGKVTEEDLLSFLRERLAPYKLPREIEFRGELPKTDVGKVSRRELREEVEGGALGG</sequence>
<dbReference type="Gene3D" id="3.40.50.12780">
    <property type="entry name" value="N-terminal domain of ligase-like"/>
    <property type="match status" value="1"/>
</dbReference>
<reference evidence="4 6" key="3">
    <citation type="journal article" date="2022" name="Microbiol. Resour. Announc.">
        <title>Complete Genome Sequences of Thermus Strains Isolated from Senami Hot Spring in Japan.</title>
        <authorList>
            <person name="Miyazaki K."/>
        </authorList>
    </citation>
    <scope>NUCLEOTIDE SEQUENCE [LARGE SCALE GENOMIC DNA]</scope>
    <source>
        <strain evidence="4 6">SNM4-1</strain>
    </source>
</reference>
<evidence type="ECO:0000259" key="2">
    <source>
        <dbReference type="Pfam" id="PF13193"/>
    </source>
</evidence>
<dbReference type="InterPro" id="IPR045851">
    <property type="entry name" value="AMP-bd_C_sf"/>
</dbReference>
<dbReference type="PROSITE" id="PS00455">
    <property type="entry name" value="AMP_BINDING"/>
    <property type="match status" value="1"/>
</dbReference>
<dbReference type="InterPro" id="IPR042099">
    <property type="entry name" value="ANL_N_sf"/>
</dbReference>
<dbReference type="Pfam" id="PF00501">
    <property type="entry name" value="AMP-binding"/>
    <property type="match status" value="1"/>
</dbReference>
<protein>
    <submittedName>
        <fullName evidence="3 4">Long-chain-fatty-acid--CoA ligase</fullName>
    </submittedName>
</protein>
<feature type="domain" description="AMP-dependent synthetase/ligase" evidence="1">
    <location>
        <begin position="34"/>
        <end position="406"/>
    </location>
</feature>
<dbReference type="InterPro" id="IPR020845">
    <property type="entry name" value="AMP-binding_CS"/>
</dbReference>
<evidence type="ECO:0000313" key="6">
    <source>
        <dbReference type="Proteomes" id="UP000831120"/>
    </source>
</evidence>
<feature type="domain" description="AMP-binding enzyme C-terminal" evidence="2">
    <location>
        <begin position="460"/>
        <end position="537"/>
    </location>
</feature>
<keyword evidence="3" id="KW-0436">Ligase</keyword>
<evidence type="ECO:0000313" key="3">
    <source>
        <dbReference type="EMBL" id="APD08294.1"/>
    </source>
</evidence>
<evidence type="ECO:0000313" key="5">
    <source>
        <dbReference type="Proteomes" id="UP000182993"/>
    </source>
</evidence>
<reference evidence="3" key="2">
    <citation type="journal article" date="2017" name="Stand. Genomic Sci.">
        <title>Complete genome sequence of Thermus brockianus GE-1 reveals key enzymes of xylan/xylose metabolism.</title>
        <authorList>
            <person name="Schaefers C."/>
            <person name="Blank S."/>
            <person name="Wiebusch S."/>
            <person name="Elleuche S."/>
            <person name="Antranikian G."/>
        </authorList>
    </citation>
    <scope>NUCLEOTIDE SEQUENCE</scope>
    <source>
        <strain evidence="3">GE-1</strain>
    </source>
</reference>
<dbReference type="SUPFAM" id="SSF56801">
    <property type="entry name" value="Acetyl-CoA synthetase-like"/>
    <property type="match status" value="1"/>
</dbReference>
<dbReference type="EMBL" id="CP016312">
    <property type="protein sequence ID" value="APD08294.1"/>
    <property type="molecule type" value="Genomic_DNA"/>
</dbReference>
<dbReference type="PANTHER" id="PTHR43767">
    <property type="entry name" value="LONG-CHAIN-FATTY-ACID--COA LIGASE"/>
    <property type="match status" value="1"/>
</dbReference>
<evidence type="ECO:0000313" key="4">
    <source>
        <dbReference type="EMBL" id="BDG16366.1"/>
    </source>
</evidence>
<dbReference type="OrthoDB" id="28801at2"/>
<dbReference type="RefSeq" id="WP_028492844.1">
    <property type="nucleotide sequence ID" value="NZ_AP025593.1"/>
</dbReference>
<dbReference type="InterPro" id="IPR025110">
    <property type="entry name" value="AMP-bd_C"/>
</dbReference>
<dbReference type="STRING" id="56956.A0O31_00063"/>
<accession>A0A1J0LPU9</accession>
<organism evidence="3 5">
    <name type="scientific">Thermus brockianus</name>
    <dbReference type="NCBI Taxonomy" id="56956"/>
    <lineage>
        <taxon>Bacteria</taxon>
        <taxon>Thermotogati</taxon>
        <taxon>Deinococcota</taxon>
        <taxon>Deinococci</taxon>
        <taxon>Thermales</taxon>
        <taxon>Thermaceae</taxon>
        <taxon>Thermus</taxon>
    </lineage>
</organism>
<dbReference type="InterPro" id="IPR000873">
    <property type="entry name" value="AMP-dep_synth/lig_dom"/>
</dbReference>
<proteinExistence type="predicted"/>
<name>A0A1J0LPU9_THEBO</name>
<dbReference type="Proteomes" id="UP000182993">
    <property type="component" value="Chromosome"/>
</dbReference>
<dbReference type="Proteomes" id="UP000831120">
    <property type="component" value="Chromosome"/>
</dbReference>
<dbReference type="GO" id="GO:0016878">
    <property type="term" value="F:acid-thiol ligase activity"/>
    <property type="evidence" value="ECO:0007669"/>
    <property type="project" value="UniProtKB-ARBA"/>
</dbReference>
<gene>
    <name evidence="3" type="ORF">A0O31_00063</name>
    <name evidence="4" type="ORF">TbrSNM41_11000</name>
</gene>
<dbReference type="EMBL" id="AP025593">
    <property type="protein sequence ID" value="BDG16366.1"/>
    <property type="molecule type" value="Genomic_DNA"/>
</dbReference>
<dbReference type="KEGG" id="tbc:A0O31_00063"/>
<dbReference type="Pfam" id="PF13193">
    <property type="entry name" value="AMP-binding_C"/>
    <property type="match status" value="1"/>
</dbReference>
<dbReference type="AlphaFoldDB" id="A0A1J0LPU9"/>